<sequence>MFQFTLNGAHVSTDANKNLMEYLREDAHLTSVKDGCDEGVCGSCSVIVNGKAVRACTHSVAKVNGKSVITAEGLSARERDVYGWAFGEVGAVQCGFCMPGMVMSAKALLDANLAPTEADVKRAIRYNVCRCTGYVKIERAIQLAAHALRSGETHLAESAGANVGERTARAEAKEKLLGTGEFVDDLRVPGMLFGAVLRAKYPRALLRKIEIAPARAVPGVEAVLTAKDMPGERLLGHVVHDWPVMIAEGEETRYVGDAIALVAAKTKAAAREAVDRIRVEYEEREPVLSPQAAMADGAPRLHPGGNLLATTVLKRGDVDCALAEAAHVVTQHYSTPRHEHAFLEPESALAVPEPGGSMTVYTAGQGVYDDRREIVRMLGVADEKVRVISKYVGGGFGGKEDMSVQHHAALLAWRTGKPVKLTFSRAESMRVHPKRHPMEMEYTTACDKNGKLTAVRVRIVADTGAYASLGGPVLQRACTHAAGPYQIDNVDIEGRAIYTNNIPSGAMRGFGVTQTCFAMESNLNLLAVKVGISPWEIRFRNAIEPAGVLSNGQIADGGTALKETLLAVKDVIDAHPDAGIACAFKNTGKGVGVNDVGRVKLRVDGGRVVICTSAACMGQGIATVLLQMVAETAGLNKSLLAVHCPDTSVTPDSGTSTASRQTTITGEAARRAASALKQELNHLLLAELDGHEFLGEYDCVTDPMTCDKPNPVSHVAYGYATQVVILDNQGKVQKVIAAHDVGRAINPNGVEGQIEGGVVMGMGYALTEEFPLRNGAPAVTFGRIGLLRSTQTPEIECRIIEKNQSELACGAKGVGEIVSIPTAPAIACAYWRRDGKLRTRLPLKDTPYSRNPLPETTGASEDVPQPFTERAASRAAD</sequence>
<evidence type="ECO:0000256" key="1">
    <source>
        <dbReference type="ARBA" id="ARBA00006849"/>
    </source>
</evidence>
<gene>
    <name evidence="7" type="ORF">SBA5_370009</name>
</gene>
<keyword evidence="4" id="KW-0408">Iron</keyword>
<name>A0A2N9LI68_9BACT</name>
<dbReference type="Pfam" id="PF02738">
    <property type="entry name" value="MoCoBD_1"/>
    <property type="match status" value="1"/>
</dbReference>
<dbReference type="InterPro" id="IPR002888">
    <property type="entry name" value="2Fe-2S-bd"/>
</dbReference>
<dbReference type="Gene3D" id="3.30.365.10">
    <property type="entry name" value="Aldehyde oxidase/xanthine dehydrogenase, molybdopterin binding domain"/>
    <property type="match status" value="5"/>
</dbReference>
<dbReference type="InterPro" id="IPR001041">
    <property type="entry name" value="2Fe-2S_ferredoxin-type"/>
</dbReference>
<dbReference type="EMBL" id="OKRB01000094">
    <property type="protein sequence ID" value="SPE22834.1"/>
    <property type="molecule type" value="Genomic_DNA"/>
</dbReference>
<dbReference type="SUPFAM" id="SSF56003">
    <property type="entry name" value="Molybdenum cofactor-binding domain"/>
    <property type="match status" value="1"/>
</dbReference>
<dbReference type="SUPFAM" id="SSF54292">
    <property type="entry name" value="2Fe-2S ferredoxin-like"/>
    <property type="match status" value="1"/>
</dbReference>
<dbReference type="CDD" id="cd00207">
    <property type="entry name" value="fer2"/>
    <property type="match status" value="1"/>
</dbReference>
<dbReference type="PROSITE" id="PS00197">
    <property type="entry name" value="2FE2S_FER_1"/>
    <property type="match status" value="1"/>
</dbReference>
<dbReference type="InterPro" id="IPR036884">
    <property type="entry name" value="2Fe-2S-bd_dom_sf"/>
</dbReference>
<dbReference type="SUPFAM" id="SSF54665">
    <property type="entry name" value="CO dehydrogenase molybdoprotein N-domain-like"/>
    <property type="match status" value="1"/>
</dbReference>
<dbReference type="GO" id="GO:0005506">
    <property type="term" value="F:iron ion binding"/>
    <property type="evidence" value="ECO:0007669"/>
    <property type="project" value="InterPro"/>
</dbReference>
<evidence type="ECO:0000313" key="7">
    <source>
        <dbReference type="EMBL" id="SPE22834.1"/>
    </source>
</evidence>
<evidence type="ECO:0000313" key="8">
    <source>
        <dbReference type="Proteomes" id="UP000239735"/>
    </source>
</evidence>
<comment type="similarity">
    <text evidence="1">Belongs to the xanthine dehydrogenase family.</text>
</comment>
<dbReference type="GO" id="GO:0016491">
    <property type="term" value="F:oxidoreductase activity"/>
    <property type="evidence" value="ECO:0007669"/>
    <property type="project" value="UniProtKB-KW"/>
</dbReference>
<dbReference type="PROSITE" id="PS51085">
    <property type="entry name" value="2FE2S_FER_2"/>
    <property type="match status" value="1"/>
</dbReference>
<dbReference type="Pfam" id="PF20256">
    <property type="entry name" value="MoCoBD_2"/>
    <property type="match status" value="2"/>
</dbReference>
<dbReference type="PANTHER" id="PTHR11908:SF157">
    <property type="entry name" value="XANTHINE DEHYDROGENASE SUBUNIT D-RELATED"/>
    <property type="match status" value="1"/>
</dbReference>
<dbReference type="InterPro" id="IPR000674">
    <property type="entry name" value="Ald_Oxase/Xan_DH_a/b"/>
</dbReference>
<organism evidence="7 8">
    <name type="scientific">Candidatus Sulfuritelmatomonas gaucii</name>
    <dbReference type="NCBI Taxonomy" id="2043161"/>
    <lineage>
        <taxon>Bacteria</taxon>
        <taxon>Pseudomonadati</taxon>
        <taxon>Acidobacteriota</taxon>
        <taxon>Terriglobia</taxon>
        <taxon>Terriglobales</taxon>
        <taxon>Acidobacteriaceae</taxon>
        <taxon>Candidatus Sulfuritelmatomonas</taxon>
    </lineage>
</organism>
<dbReference type="InterPro" id="IPR036010">
    <property type="entry name" value="2Fe-2S_ferredoxin-like_sf"/>
</dbReference>
<dbReference type="AlphaFoldDB" id="A0A2N9LI68"/>
<proteinExistence type="inferred from homology"/>
<protein>
    <submittedName>
        <fullName evidence="7">Xanthine dehydrogenase family protein, molybdopterin-binding subunit</fullName>
    </submittedName>
</protein>
<reference evidence="8" key="1">
    <citation type="submission" date="2018-02" db="EMBL/GenBank/DDBJ databases">
        <authorList>
            <person name="Hausmann B."/>
        </authorList>
    </citation>
    <scope>NUCLEOTIDE SEQUENCE [LARGE SCALE GENOMIC DNA]</scope>
    <source>
        <strain evidence="8">Peat soil MAG SbA5</strain>
    </source>
</reference>
<dbReference type="InterPro" id="IPR017697">
    <property type="entry name" value="Xdh"/>
</dbReference>
<feature type="domain" description="2Fe-2S ferredoxin-type" evidence="6">
    <location>
        <begin position="1"/>
        <end position="74"/>
    </location>
</feature>
<dbReference type="NCBIfam" id="TIGR03311">
    <property type="entry name" value="Se_dep_XDH"/>
    <property type="match status" value="1"/>
</dbReference>
<keyword evidence="2" id="KW-0479">Metal-binding</keyword>
<dbReference type="Pfam" id="PF01799">
    <property type="entry name" value="Fer2_2"/>
    <property type="match status" value="1"/>
</dbReference>
<dbReference type="GO" id="GO:0051537">
    <property type="term" value="F:2 iron, 2 sulfur cluster binding"/>
    <property type="evidence" value="ECO:0007669"/>
    <property type="project" value="InterPro"/>
</dbReference>
<dbReference type="SUPFAM" id="SSF47741">
    <property type="entry name" value="CO dehydrogenase ISP C-domain like"/>
    <property type="match status" value="1"/>
</dbReference>
<dbReference type="PANTHER" id="PTHR11908">
    <property type="entry name" value="XANTHINE DEHYDROGENASE"/>
    <property type="match status" value="1"/>
</dbReference>
<dbReference type="Gene3D" id="1.10.150.120">
    <property type="entry name" value="[2Fe-2S]-binding domain"/>
    <property type="match status" value="1"/>
</dbReference>
<dbReference type="InterPro" id="IPR008274">
    <property type="entry name" value="AldOxase/xan_DH_MoCoBD1"/>
</dbReference>
<evidence type="ECO:0000259" key="6">
    <source>
        <dbReference type="PROSITE" id="PS51085"/>
    </source>
</evidence>
<dbReference type="Gene3D" id="3.10.20.30">
    <property type="match status" value="1"/>
</dbReference>
<dbReference type="InterPro" id="IPR016208">
    <property type="entry name" value="Ald_Oxase/xanthine_DH-like"/>
</dbReference>
<dbReference type="Pfam" id="PF01315">
    <property type="entry name" value="Ald_Xan_dh_C"/>
    <property type="match status" value="1"/>
</dbReference>
<keyword evidence="3" id="KW-0560">Oxidoreductase</keyword>
<dbReference type="Pfam" id="PF00111">
    <property type="entry name" value="Fer2"/>
    <property type="match status" value="1"/>
</dbReference>
<dbReference type="InterPro" id="IPR006058">
    <property type="entry name" value="2Fe2S_fd_BS"/>
</dbReference>
<dbReference type="OrthoDB" id="9759099at2"/>
<dbReference type="InterPro" id="IPR012675">
    <property type="entry name" value="Beta-grasp_dom_sf"/>
</dbReference>
<evidence type="ECO:0000256" key="5">
    <source>
        <dbReference type="SAM" id="MobiDB-lite"/>
    </source>
</evidence>
<dbReference type="Proteomes" id="UP000239735">
    <property type="component" value="Unassembled WGS sequence"/>
</dbReference>
<feature type="region of interest" description="Disordered" evidence="5">
    <location>
        <begin position="842"/>
        <end position="877"/>
    </location>
</feature>
<evidence type="ECO:0000256" key="3">
    <source>
        <dbReference type="ARBA" id="ARBA00023002"/>
    </source>
</evidence>
<evidence type="ECO:0000256" key="4">
    <source>
        <dbReference type="ARBA" id="ARBA00023004"/>
    </source>
</evidence>
<dbReference type="InterPro" id="IPR037165">
    <property type="entry name" value="AldOxase/xan_DH_Mopterin-bd_sf"/>
</dbReference>
<dbReference type="InterPro" id="IPR036856">
    <property type="entry name" value="Ald_Oxase/Xan_DH_a/b_sf"/>
</dbReference>
<accession>A0A2N9LI68</accession>
<dbReference type="SMART" id="SM01008">
    <property type="entry name" value="Ald_Xan_dh_C"/>
    <property type="match status" value="1"/>
</dbReference>
<dbReference type="Gene3D" id="3.90.1170.50">
    <property type="entry name" value="Aldehyde oxidase/xanthine dehydrogenase, a/b hammerhead"/>
    <property type="match status" value="1"/>
</dbReference>
<evidence type="ECO:0000256" key="2">
    <source>
        <dbReference type="ARBA" id="ARBA00022723"/>
    </source>
</evidence>
<dbReference type="InterPro" id="IPR046867">
    <property type="entry name" value="AldOxase/xan_DH_MoCoBD2"/>
</dbReference>